<dbReference type="AlphaFoldDB" id="A0AAW0FS82"/>
<name>A0AAW0FS82_9APHY</name>
<dbReference type="Proteomes" id="UP001385951">
    <property type="component" value="Unassembled WGS sequence"/>
</dbReference>
<reference evidence="1 2" key="1">
    <citation type="submission" date="2022-09" db="EMBL/GenBank/DDBJ databases">
        <authorList>
            <person name="Palmer J.M."/>
        </authorList>
    </citation>
    <scope>NUCLEOTIDE SEQUENCE [LARGE SCALE GENOMIC DNA]</scope>
    <source>
        <strain evidence="1 2">DSM 7382</strain>
    </source>
</reference>
<evidence type="ECO:0000313" key="1">
    <source>
        <dbReference type="EMBL" id="KAK7683908.1"/>
    </source>
</evidence>
<gene>
    <name evidence="1" type="ORF">QCA50_012879</name>
</gene>
<sequence length="55" mass="6323">MRQTYLGKQSSITDRTIKLLGIPPMLRNEEDLKRHINSLGIGEIPKIAEFPEFIN</sequence>
<evidence type="ECO:0000313" key="2">
    <source>
        <dbReference type="Proteomes" id="UP001385951"/>
    </source>
</evidence>
<organism evidence="1 2">
    <name type="scientific">Cerrena zonata</name>
    <dbReference type="NCBI Taxonomy" id="2478898"/>
    <lineage>
        <taxon>Eukaryota</taxon>
        <taxon>Fungi</taxon>
        <taxon>Dikarya</taxon>
        <taxon>Basidiomycota</taxon>
        <taxon>Agaricomycotina</taxon>
        <taxon>Agaricomycetes</taxon>
        <taxon>Polyporales</taxon>
        <taxon>Cerrenaceae</taxon>
        <taxon>Cerrena</taxon>
    </lineage>
</organism>
<keyword evidence="2" id="KW-1185">Reference proteome</keyword>
<proteinExistence type="predicted"/>
<dbReference type="EMBL" id="JASBNA010000028">
    <property type="protein sequence ID" value="KAK7683908.1"/>
    <property type="molecule type" value="Genomic_DNA"/>
</dbReference>
<protein>
    <submittedName>
        <fullName evidence="1">Uncharacterized protein</fullName>
    </submittedName>
</protein>
<comment type="caution">
    <text evidence="1">The sequence shown here is derived from an EMBL/GenBank/DDBJ whole genome shotgun (WGS) entry which is preliminary data.</text>
</comment>
<accession>A0AAW0FS82</accession>